<keyword evidence="3" id="KW-1133">Transmembrane helix</keyword>
<dbReference type="InterPro" id="IPR010982">
    <property type="entry name" value="Lambda_DNA-bd_dom_sf"/>
</dbReference>
<evidence type="ECO:0000256" key="3">
    <source>
        <dbReference type="SAM" id="Phobius"/>
    </source>
</evidence>
<dbReference type="EMBL" id="FLUQ01000002">
    <property type="protein sequence ID" value="SBW05407.1"/>
    <property type="molecule type" value="Genomic_DNA"/>
</dbReference>
<dbReference type="Gene3D" id="1.10.260.40">
    <property type="entry name" value="lambda repressor-like DNA-binding domains"/>
    <property type="match status" value="1"/>
</dbReference>
<dbReference type="PANTHER" id="PTHR46558">
    <property type="entry name" value="TRACRIPTIONAL REGULATORY PROTEIN-RELATED-RELATED"/>
    <property type="match status" value="1"/>
</dbReference>
<keyword evidence="1" id="KW-0238">DNA-binding</keyword>
<keyword evidence="3" id="KW-0812">Transmembrane</keyword>
<feature type="domain" description="HTH cro/C1-type" evidence="4">
    <location>
        <begin position="63"/>
        <end position="117"/>
    </location>
</feature>
<keyword evidence="3" id="KW-0472">Membrane</keyword>
<sequence>MRKAYTETGKHPRAGRAGRGGHAMRASRARANLQRGALRVHKGAAHRQTTTGYGKSMTLAQKIQQNRKARGVTQEELAAALDVSHQSISKWESGQTIPGLDKVLLLSAYFGVSTDYLLKDEAENKNADETAPPPVPQPQAVTAASRPGYWAYLGTALAAAGLLGIILLWVQSLLDPPYALGKQLNHLEKFSFYIRYHEMETRLTLAAAVTLLGAAIILLRRFRRIAKERQEAAARKGV</sequence>
<feature type="region of interest" description="Disordered" evidence="2">
    <location>
        <begin position="1"/>
        <end position="28"/>
    </location>
</feature>
<dbReference type="GO" id="GO:0003677">
    <property type="term" value="F:DNA binding"/>
    <property type="evidence" value="ECO:0007669"/>
    <property type="project" value="UniProtKB-KW"/>
</dbReference>
<feature type="transmembrane region" description="Helical" evidence="3">
    <location>
        <begin position="149"/>
        <end position="170"/>
    </location>
</feature>
<protein>
    <recommendedName>
        <fullName evidence="4">HTH cro/C1-type domain-containing protein</fullName>
    </recommendedName>
</protein>
<dbReference type="PANTHER" id="PTHR46558:SF13">
    <property type="entry name" value="HTH-TYPE TRANSCRIPTIONAL REGULATOR IMMR"/>
    <property type="match status" value="1"/>
</dbReference>
<dbReference type="AlphaFoldDB" id="A0A212K167"/>
<dbReference type="PROSITE" id="PS50943">
    <property type="entry name" value="HTH_CROC1"/>
    <property type="match status" value="1"/>
</dbReference>
<organism evidence="5">
    <name type="scientific">uncultured delta proteobacterium</name>
    <dbReference type="NCBI Taxonomy" id="34034"/>
    <lineage>
        <taxon>Bacteria</taxon>
        <taxon>Deltaproteobacteria</taxon>
        <taxon>environmental samples</taxon>
    </lineage>
</organism>
<dbReference type="CDD" id="cd00093">
    <property type="entry name" value="HTH_XRE"/>
    <property type="match status" value="1"/>
</dbReference>
<accession>A0A212K167</accession>
<proteinExistence type="predicted"/>
<evidence type="ECO:0000256" key="1">
    <source>
        <dbReference type="ARBA" id="ARBA00023125"/>
    </source>
</evidence>
<name>A0A212K167_9DELT</name>
<gene>
    <name evidence="5" type="ORF">KL86DPRO_20482</name>
</gene>
<reference evidence="5" key="1">
    <citation type="submission" date="2016-04" db="EMBL/GenBank/DDBJ databases">
        <authorList>
            <person name="Evans L.H."/>
            <person name="Alamgir A."/>
            <person name="Owens N."/>
            <person name="Weber N.D."/>
            <person name="Virtaneva K."/>
            <person name="Barbian K."/>
            <person name="Babar A."/>
            <person name="Rosenke K."/>
        </authorList>
    </citation>
    <scope>NUCLEOTIDE SEQUENCE</scope>
    <source>
        <strain evidence="5">86</strain>
    </source>
</reference>
<feature type="compositionally biased region" description="Basic and acidic residues" evidence="2">
    <location>
        <begin position="1"/>
        <end position="10"/>
    </location>
</feature>
<dbReference type="Pfam" id="PF01381">
    <property type="entry name" value="HTH_3"/>
    <property type="match status" value="1"/>
</dbReference>
<dbReference type="SUPFAM" id="SSF47413">
    <property type="entry name" value="lambda repressor-like DNA-binding domains"/>
    <property type="match status" value="1"/>
</dbReference>
<dbReference type="SMART" id="SM00530">
    <property type="entry name" value="HTH_XRE"/>
    <property type="match status" value="1"/>
</dbReference>
<dbReference type="InterPro" id="IPR001387">
    <property type="entry name" value="Cro/C1-type_HTH"/>
</dbReference>
<evidence type="ECO:0000256" key="2">
    <source>
        <dbReference type="SAM" id="MobiDB-lite"/>
    </source>
</evidence>
<feature type="transmembrane region" description="Helical" evidence="3">
    <location>
        <begin position="201"/>
        <end position="219"/>
    </location>
</feature>
<evidence type="ECO:0000259" key="4">
    <source>
        <dbReference type="PROSITE" id="PS50943"/>
    </source>
</evidence>
<evidence type="ECO:0000313" key="5">
    <source>
        <dbReference type="EMBL" id="SBW05407.1"/>
    </source>
</evidence>